<feature type="region of interest" description="Disordered" evidence="1">
    <location>
        <begin position="189"/>
        <end position="268"/>
    </location>
</feature>
<organism evidence="2 3">
    <name type="scientific">Candidatus Ryanbacteria bacterium RIFCSPHIGHO2_01_FULL_48_27</name>
    <dbReference type="NCBI Taxonomy" id="1802115"/>
    <lineage>
        <taxon>Bacteria</taxon>
        <taxon>Candidatus Ryaniibacteriota</taxon>
    </lineage>
</organism>
<evidence type="ECO:0000313" key="2">
    <source>
        <dbReference type="EMBL" id="OGZ44932.1"/>
    </source>
</evidence>
<feature type="compositionally biased region" description="Low complexity" evidence="1">
    <location>
        <begin position="216"/>
        <end position="225"/>
    </location>
</feature>
<evidence type="ECO:0000256" key="1">
    <source>
        <dbReference type="SAM" id="MobiDB-lite"/>
    </source>
</evidence>
<proteinExistence type="predicted"/>
<dbReference type="STRING" id="1802115.A2756_03630"/>
<sequence length="700" mass="78039">MLYLATYKGLNLIILAFALKQPTPAPVYAPKIPAEPEIDPEELEKIFSGALPIAVPQQMVKPYSLEDFFKRKAPPNQDEVNTASTEPPRDPQTHAERELLLKTDIEKFRQYAKDKRFENLDDEDLTNYFAINIAENFRFDLSLLSNFVKSEKYLKLSSQDPAAEKYYMRATALLKNYFEDTWGRTLPDTSPAPIIAPPTPVTPPAKEPKPAPPLAPAVQTPSVPTQAPPPPPNTQGGLPKLGEPAFTNPKEQEFHERTRALRKTHGGRSVKDLTWEEKLPLLARLTAEHYGFDPQKIKDALKEIETVAQKADKEVSREEMAYAQEAIRLIETEILDLAPRMNTASSTAVTNESPASISPQPPSPLAQFLQELTRDFARGKYNASQFYAADEAIKKASAAPNPMEVLKEASKNPLLQKLFSPELLANLSAKITTQTPPLSGKKESAYQPAVSPQIKAKELPTAKNPSSVTKTAPTPKTDQSTEEYLIWTACEKQLTARFRELFATMNEAQKMHVVSAARDRIRIEAKKRNITLSPLDISSIIVPIIGNQNELLAIINDAERSYAIALKNFAAINEALANWVKAHPKEKITEDEVSSIIFALPPLKASSAPLKMERVLLTQGANDKEAQPELMLSNKENLLRLICNISAPDYMTIQKAKLKDLYAKRKPERLIKLADGYGLRDSEAGHLTLRQFINKEIGFL</sequence>
<evidence type="ECO:0000313" key="3">
    <source>
        <dbReference type="Proteomes" id="UP000177785"/>
    </source>
</evidence>
<dbReference type="Proteomes" id="UP000177785">
    <property type="component" value="Unassembled WGS sequence"/>
</dbReference>
<feature type="compositionally biased region" description="Polar residues" evidence="1">
    <location>
        <begin position="463"/>
        <end position="477"/>
    </location>
</feature>
<feature type="region of interest" description="Disordered" evidence="1">
    <location>
        <begin position="74"/>
        <end position="95"/>
    </location>
</feature>
<dbReference type="AlphaFoldDB" id="A0A1G2G4D2"/>
<feature type="compositionally biased region" description="Basic and acidic residues" evidence="1">
    <location>
        <begin position="250"/>
        <end position="259"/>
    </location>
</feature>
<gene>
    <name evidence="2" type="ORF">A2756_03630</name>
</gene>
<reference evidence="2 3" key="1">
    <citation type="journal article" date="2016" name="Nat. Commun.">
        <title>Thousands of microbial genomes shed light on interconnected biogeochemical processes in an aquifer system.</title>
        <authorList>
            <person name="Anantharaman K."/>
            <person name="Brown C.T."/>
            <person name="Hug L.A."/>
            <person name="Sharon I."/>
            <person name="Castelle C.J."/>
            <person name="Probst A.J."/>
            <person name="Thomas B.C."/>
            <person name="Singh A."/>
            <person name="Wilkins M.J."/>
            <person name="Karaoz U."/>
            <person name="Brodie E.L."/>
            <person name="Williams K.H."/>
            <person name="Hubbard S.S."/>
            <person name="Banfield J.F."/>
        </authorList>
    </citation>
    <scope>NUCLEOTIDE SEQUENCE [LARGE SCALE GENOMIC DNA]</scope>
</reference>
<feature type="region of interest" description="Disordered" evidence="1">
    <location>
        <begin position="456"/>
        <end position="477"/>
    </location>
</feature>
<feature type="compositionally biased region" description="Pro residues" evidence="1">
    <location>
        <begin position="194"/>
        <end position="215"/>
    </location>
</feature>
<comment type="caution">
    <text evidence="2">The sequence shown here is derived from an EMBL/GenBank/DDBJ whole genome shotgun (WGS) entry which is preliminary data.</text>
</comment>
<protein>
    <submittedName>
        <fullName evidence="2">Uncharacterized protein</fullName>
    </submittedName>
</protein>
<name>A0A1G2G4D2_9BACT</name>
<dbReference type="EMBL" id="MHNL01000011">
    <property type="protein sequence ID" value="OGZ44932.1"/>
    <property type="molecule type" value="Genomic_DNA"/>
</dbReference>
<accession>A0A1G2G4D2</accession>